<dbReference type="OrthoDB" id="7576888at2"/>
<dbReference type="Proteomes" id="UP000292781">
    <property type="component" value="Unassembled WGS sequence"/>
</dbReference>
<dbReference type="SUPFAM" id="SSF52091">
    <property type="entry name" value="SpoIIaa-like"/>
    <property type="match status" value="1"/>
</dbReference>
<dbReference type="EMBL" id="SJFN01000014">
    <property type="protein sequence ID" value="TBW37616.1"/>
    <property type="molecule type" value="Genomic_DNA"/>
</dbReference>
<dbReference type="PANTHER" id="PTHR35849:SF2">
    <property type="entry name" value="BLR2341 PROTEIN"/>
    <property type="match status" value="1"/>
</dbReference>
<name>A0A4Q9VPE6_9HYPH</name>
<dbReference type="Pfam" id="PF13466">
    <property type="entry name" value="STAS_2"/>
    <property type="match status" value="1"/>
</dbReference>
<proteinExistence type="predicted"/>
<dbReference type="Gene3D" id="3.30.750.24">
    <property type="entry name" value="STAS domain"/>
    <property type="match status" value="1"/>
</dbReference>
<comment type="caution">
    <text evidence="2">The sequence shown here is derived from an EMBL/GenBank/DDBJ whole genome shotgun (WGS) entry which is preliminary data.</text>
</comment>
<accession>A0A4Q9VPE6</accession>
<dbReference type="InterPro" id="IPR002645">
    <property type="entry name" value="STAS_dom"/>
</dbReference>
<dbReference type="PROSITE" id="PS50801">
    <property type="entry name" value="STAS"/>
    <property type="match status" value="1"/>
</dbReference>
<feature type="domain" description="STAS" evidence="1">
    <location>
        <begin position="10"/>
        <end position="106"/>
    </location>
</feature>
<dbReference type="InterPro" id="IPR036513">
    <property type="entry name" value="STAS_dom_sf"/>
</dbReference>
<protein>
    <submittedName>
        <fullName evidence="2">STAS domain-containing protein</fullName>
    </submittedName>
</protein>
<evidence type="ECO:0000313" key="3">
    <source>
        <dbReference type="Proteomes" id="UP000292781"/>
    </source>
</evidence>
<sequence>MSESKERHRISLAGNLTIRNSAEIHATISEFLESNQTVDLDCTDATEVDFSFLQLLLAARKTASLTGRSLSITHTRHGVLHDAATRAGLVGTAAVASDADRAFWATLDKETDDAQDHPHRG</sequence>
<evidence type="ECO:0000259" key="1">
    <source>
        <dbReference type="PROSITE" id="PS50801"/>
    </source>
</evidence>
<organism evidence="2 3">
    <name type="scientific">Siculibacillus lacustris</name>
    <dbReference type="NCBI Taxonomy" id="1549641"/>
    <lineage>
        <taxon>Bacteria</taxon>
        <taxon>Pseudomonadati</taxon>
        <taxon>Pseudomonadota</taxon>
        <taxon>Alphaproteobacteria</taxon>
        <taxon>Hyphomicrobiales</taxon>
        <taxon>Ancalomicrobiaceae</taxon>
        <taxon>Siculibacillus</taxon>
    </lineage>
</organism>
<dbReference type="RefSeq" id="WP_131309523.1">
    <property type="nucleotide sequence ID" value="NZ_SJFN01000014.1"/>
</dbReference>
<keyword evidence="3" id="KW-1185">Reference proteome</keyword>
<dbReference type="PANTHER" id="PTHR35849">
    <property type="entry name" value="BLR2341 PROTEIN"/>
    <property type="match status" value="1"/>
</dbReference>
<gene>
    <name evidence="2" type="ORF">EYW49_10930</name>
</gene>
<reference evidence="2 3" key="1">
    <citation type="submission" date="2019-02" db="EMBL/GenBank/DDBJ databases">
        <title>Siculibacillus lacustris gen. nov., sp. nov., a new rosette-forming bacterium isolated from a freshwater crater lake (Lake St. Ana, Romania).</title>
        <authorList>
            <person name="Felfoldi T."/>
            <person name="Marton Z."/>
            <person name="Szabo A."/>
            <person name="Mentes A."/>
            <person name="Boka K."/>
            <person name="Marialigeti K."/>
            <person name="Mathe I."/>
            <person name="Koncz M."/>
            <person name="Schumann P."/>
            <person name="Toth E."/>
        </authorList>
    </citation>
    <scope>NUCLEOTIDE SEQUENCE [LARGE SCALE GENOMIC DNA]</scope>
    <source>
        <strain evidence="2 3">SA-279</strain>
    </source>
</reference>
<dbReference type="InterPro" id="IPR058548">
    <property type="entry name" value="MlaB-like_STAS"/>
</dbReference>
<dbReference type="AlphaFoldDB" id="A0A4Q9VPE6"/>
<evidence type="ECO:0000313" key="2">
    <source>
        <dbReference type="EMBL" id="TBW37616.1"/>
    </source>
</evidence>
<dbReference type="InterPro" id="IPR052746">
    <property type="entry name" value="MlaB_ABC_Transporter"/>
</dbReference>